<dbReference type="EC" id="2.1.1.33" evidence="2"/>
<dbReference type="OrthoDB" id="42736at2759"/>
<sequence length="639" mass="70329">MTNTTVETSRPAKPTKAPATKHSQHCKPAHVQHHGNKQRVAFDKHRTSHKRKTPASSHPPPAVIKKPKKDAPDTVKLNKELAQFASRKQLPEAQAVFENAVAKRLANSYTYVNMMNVCVRCGNLPQAATVFESMKAAKIAPDVVAYTTLIKGLCGEGRLTDAMQHVRAMERAKVPLNIRTVNTLLRGCILIGDVSTAESILDATLGKWKVAPDDSTWEYVIALLCRNLQLKKALNVFGRGLLAAGCNVGSNTATLINLARAATLLGDVTIAEKYVAMSQRSLDAPQKANAAEPGKEETGGKRGWHEASESRQESLAVFLKIKRDELARELSVISTYLQQLAKQLGNDPSNELTRHASSIFEMYKKVLLVPLVVKPNVALPATLATGVLDTMGLRAVLKKHFPEKVDSMESAFGRRLTSGSLIKTKKVFGKDLVQDLPLKLEICSGAGEWVVNQAKKDVGKALWVAMEIRHDRVYQIFTQAIFDHVDNLSIVAGDAAVIIPTHMKKAQVDFIFVNQPEPPQQTGSMNTQAKHLLTAPFLDDCIELLKPAGRLTIVTDNKWYAQFLLKIVSKLYHVHGVALKKRQIVESSGTFHIYMGHPPKECGVADEHASSYFDRLAKQDNIRGSQGTYFLSVAKDNII</sequence>
<dbReference type="PROSITE" id="PS51375">
    <property type="entry name" value="PPR"/>
    <property type="match status" value="2"/>
</dbReference>
<feature type="compositionally biased region" description="Basic and acidic residues" evidence="9">
    <location>
        <begin position="293"/>
        <end position="308"/>
    </location>
</feature>
<dbReference type="GeneID" id="20089536"/>
<dbReference type="PANTHER" id="PTHR47936:SF1">
    <property type="entry name" value="PENTATRICOPEPTIDE REPEAT-CONTAINING PROTEIN GUN1, CHLOROPLASTIC"/>
    <property type="match status" value="1"/>
</dbReference>
<dbReference type="SUPFAM" id="SSF53335">
    <property type="entry name" value="S-adenosyl-L-methionine-dependent methyltransferases"/>
    <property type="match status" value="1"/>
</dbReference>
<dbReference type="Pfam" id="PF13041">
    <property type="entry name" value="PPR_2"/>
    <property type="match status" value="1"/>
</dbReference>
<evidence type="ECO:0000256" key="1">
    <source>
        <dbReference type="ARBA" id="ARBA00000142"/>
    </source>
</evidence>
<evidence type="ECO:0000256" key="4">
    <source>
        <dbReference type="ARBA" id="ARBA00022679"/>
    </source>
</evidence>
<dbReference type="VEuPathDB" id="FungiDB:H310_12486"/>
<dbReference type="InterPro" id="IPR011990">
    <property type="entry name" value="TPR-like_helical_dom_sf"/>
</dbReference>
<comment type="catalytic activity">
    <reaction evidence="1">
        <text>guanosine(46) in tRNA + S-adenosyl-L-methionine = N(7)-methylguanosine(46) in tRNA + S-adenosyl-L-homocysteine</text>
        <dbReference type="Rhea" id="RHEA:42708"/>
        <dbReference type="Rhea" id="RHEA-COMP:10188"/>
        <dbReference type="Rhea" id="RHEA-COMP:10189"/>
        <dbReference type="ChEBI" id="CHEBI:57856"/>
        <dbReference type="ChEBI" id="CHEBI:59789"/>
        <dbReference type="ChEBI" id="CHEBI:74269"/>
        <dbReference type="ChEBI" id="CHEBI:74480"/>
        <dbReference type="EC" id="2.1.1.33"/>
    </reaction>
</comment>
<feature type="region of interest" description="Disordered" evidence="9">
    <location>
        <begin position="285"/>
        <end position="308"/>
    </location>
</feature>
<keyword evidence="6" id="KW-0819">tRNA processing</keyword>
<keyword evidence="3" id="KW-0489">Methyltransferase</keyword>
<dbReference type="PROSITE" id="PS51625">
    <property type="entry name" value="SAM_MT_TRMB"/>
    <property type="match status" value="1"/>
</dbReference>
<dbReference type="InterPro" id="IPR029063">
    <property type="entry name" value="SAM-dependent_MTases_sf"/>
</dbReference>
<dbReference type="InterPro" id="IPR002885">
    <property type="entry name" value="PPR_rpt"/>
</dbReference>
<gene>
    <name evidence="10" type="ORF">H310_12486</name>
</gene>
<accession>A0A024TK37</accession>
<dbReference type="STRING" id="157072.A0A024TK37"/>
<evidence type="ECO:0000256" key="5">
    <source>
        <dbReference type="ARBA" id="ARBA00022691"/>
    </source>
</evidence>
<name>A0A024TK37_9STRA</name>
<evidence type="ECO:0000256" key="8">
    <source>
        <dbReference type="PROSITE-ProRule" id="PRU00708"/>
    </source>
</evidence>
<dbReference type="AlphaFoldDB" id="A0A024TK37"/>
<dbReference type="InterPro" id="IPR003358">
    <property type="entry name" value="tRNA_(Gua-N-7)_MeTrfase_Trmb"/>
</dbReference>
<reference evidence="10" key="1">
    <citation type="submission" date="2013-12" db="EMBL/GenBank/DDBJ databases">
        <title>The Genome Sequence of Aphanomyces invadans NJM9701.</title>
        <authorList>
            <consortium name="The Broad Institute Genomics Platform"/>
            <person name="Russ C."/>
            <person name="Tyler B."/>
            <person name="van West P."/>
            <person name="Dieguez-Uribeondo J."/>
            <person name="Young S.K."/>
            <person name="Zeng Q."/>
            <person name="Gargeya S."/>
            <person name="Fitzgerald M."/>
            <person name="Abouelleil A."/>
            <person name="Alvarado L."/>
            <person name="Chapman S.B."/>
            <person name="Gainer-Dewar J."/>
            <person name="Goldberg J."/>
            <person name="Griggs A."/>
            <person name="Gujja S."/>
            <person name="Hansen M."/>
            <person name="Howarth C."/>
            <person name="Imamovic A."/>
            <person name="Ireland A."/>
            <person name="Larimer J."/>
            <person name="McCowan C."/>
            <person name="Murphy C."/>
            <person name="Pearson M."/>
            <person name="Poon T.W."/>
            <person name="Priest M."/>
            <person name="Roberts A."/>
            <person name="Saif S."/>
            <person name="Shea T."/>
            <person name="Sykes S."/>
            <person name="Wortman J."/>
            <person name="Nusbaum C."/>
            <person name="Birren B."/>
        </authorList>
    </citation>
    <scope>NUCLEOTIDE SEQUENCE [LARGE SCALE GENOMIC DNA]</scope>
    <source>
        <strain evidence="10">NJM9701</strain>
    </source>
</reference>
<dbReference type="Gene3D" id="3.40.50.150">
    <property type="entry name" value="Vaccinia Virus protein VP39"/>
    <property type="match status" value="1"/>
</dbReference>
<feature type="region of interest" description="Disordered" evidence="9">
    <location>
        <begin position="1"/>
        <end position="71"/>
    </location>
</feature>
<organism evidence="10">
    <name type="scientific">Aphanomyces invadans</name>
    <dbReference type="NCBI Taxonomy" id="157072"/>
    <lineage>
        <taxon>Eukaryota</taxon>
        <taxon>Sar</taxon>
        <taxon>Stramenopiles</taxon>
        <taxon>Oomycota</taxon>
        <taxon>Saprolegniomycetes</taxon>
        <taxon>Saprolegniales</taxon>
        <taxon>Verrucalvaceae</taxon>
        <taxon>Aphanomyces</taxon>
    </lineage>
</organism>
<dbReference type="Pfam" id="PF01535">
    <property type="entry name" value="PPR"/>
    <property type="match status" value="1"/>
</dbReference>
<keyword evidence="4" id="KW-0808">Transferase</keyword>
<proteinExistence type="predicted"/>
<feature type="compositionally biased region" description="Basic residues" evidence="9">
    <location>
        <begin position="22"/>
        <end position="37"/>
    </location>
</feature>
<dbReference type="Pfam" id="PF02390">
    <property type="entry name" value="Methyltransf_4"/>
    <property type="match status" value="1"/>
</dbReference>
<feature type="repeat" description="PPR" evidence="8">
    <location>
        <begin position="142"/>
        <end position="176"/>
    </location>
</feature>
<feature type="repeat" description="PPR" evidence="8">
    <location>
        <begin position="107"/>
        <end position="141"/>
    </location>
</feature>
<evidence type="ECO:0000313" key="10">
    <source>
        <dbReference type="EMBL" id="ETV93722.1"/>
    </source>
</evidence>
<evidence type="ECO:0000256" key="2">
    <source>
        <dbReference type="ARBA" id="ARBA00011977"/>
    </source>
</evidence>
<dbReference type="PANTHER" id="PTHR47936">
    <property type="entry name" value="PPR_LONG DOMAIN-CONTAINING PROTEIN"/>
    <property type="match status" value="1"/>
</dbReference>
<evidence type="ECO:0000256" key="3">
    <source>
        <dbReference type="ARBA" id="ARBA00022603"/>
    </source>
</evidence>
<keyword evidence="7" id="KW-0677">Repeat</keyword>
<evidence type="ECO:0000256" key="7">
    <source>
        <dbReference type="ARBA" id="ARBA00022737"/>
    </source>
</evidence>
<dbReference type="NCBIfam" id="TIGR00756">
    <property type="entry name" value="PPR"/>
    <property type="match status" value="2"/>
</dbReference>
<keyword evidence="5" id="KW-0949">S-adenosyl-L-methionine</keyword>
<dbReference type="GO" id="GO:0008176">
    <property type="term" value="F:tRNA (guanine(46)-N7)-methyltransferase activity"/>
    <property type="evidence" value="ECO:0007669"/>
    <property type="project" value="UniProtKB-EC"/>
</dbReference>
<dbReference type="eggNOG" id="KOG4197">
    <property type="taxonomic scope" value="Eukaryota"/>
</dbReference>
<evidence type="ECO:0000256" key="9">
    <source>
        <dbReference type="SAM" id="MobiDB-lite"/>
    </source>
</evidence>
<dbReference type="Gene3D" id="1.25.40.10">
    <property type="entry name" value="Tetratricopeptide repeat domain"/>
    <property type="match status" value="1"/>
</dbReference>
<dbReference type="EMBL" id="KI913990">
    <property type="protein sequence ID" value="ETV93722.1"/>
    <property type="molecule type" value="Genomic_DNA"/>
</dbReference>
<dbReference type="RefSeq" id="XP_008877763.1">
    <property type="nucleotide sequence ID" value="XM_008879541.1"/>
</dbReference>
<evidence type="ECO:0000256" key="6">
    <source>
        <dbReference type="ARBA" id="ARBA00022694"/>
    </source>
</evidence>
<protein>
    <recommendedName>
        <fullName evidence="2">tRNA (guanine(46)-N(7))-methyltransferase</fullName>
        <ecNumber evidence="2">2.1.1.33</ecNumber>
    </recommendedName>
</protein>